<organism evidence="1 2">
    <name type="scientific">Candidatus Cryptobacteroides faecipullorum</name>
    <dbReference type="NCBI Taxonomy" id="2840764"/>
    <lineage>
        <taxon>Bacteria</taxon>
        <taxon>Pseudomonadati</taxon>
        <taxon>Bacteroidota</taxon>
        <taxon>Bacteroidia</taxon>
        <taxon>Bacteroidales</taxon>
        <taxon>Candidatus Cryptobacteroides</taxon>
    </lineage>
</organism>
<name>A0A9D9I767_9BACT</name>
<dbReference type="EMBL" id="JADIMH010000009">
    <property type="protein sequence ID" value="MBO8466449.1"/>
    <property type="molecule type" value="Genomic_DNA"/>
</dbReference>
<protein>
    <submittedName>
        <fullName evidence="1">PD-(D/E)XK nuclease family transposase</fullName>
    </submittedName>
</protein>
<dbReference type="PANTHER" id="PTHR41317:SF1">
    <property type="entry name" value="PD-(D_E)XK NUCLEASE FAMILY TRANSPOSASE"/>
    <property type="match status" value="1"/>
</dbReference>
<dbReference type="Proteomes" id="UP000823660">
    <property type="component" value="Unassembled WGS sequence"/>
</dbReference>
<evidence type="ECO:0000313" key="1">
    <source>
        <dbReference type="EMBL" id="MBO8466449.1"/>
    </source>
</evidence>
<evidence type="ECO:0000313" key="2">
    <source>
        <dbReference type="Proteomes" id="UP000823660"/>
    </source>
</evidence>
<accession>A0A9D9I767</accession>
<reference evidence="1" key="1">
    <citation type="submission" date="2020-10" db="EMBL/GenBank/DDBJ databases">
        <authorList>
            <person name="Gilroy R."/>
        </authorList>
    </citation>
    <scope>NUCLEOTIDE SEQUENCE</scope>
    <source>
        <strain evidence="1">B1-15692</strain>
    </source>
</reference>
<dbReference type="Pfam" id="PF12784">
    <property type="entry name" value="PDDEXK_2"/>
    <property type="match status" value="1"/>
</dbReference>
<sequence>MEYAAKVYDSGSRRGGDYDIEQVYFIGILGRDRIFERCGPEWEDRYISEYTFREKHTGEIPDESISLIFVELDRFVKPLDECNSLTYKWCYALKYVGKLHELPEGLRVQAFGRLFAACEIARFSRDKKLQYEKDMITERDYRNILETARENGFAAGKTAGLAEGKAEGKADVARTMLTMGLSDEVILQATGLSEAELAGLKENIHQV</sequence>
<dbReference type="AlphaFoldDB" id="A0A9D9I767"/>
<proteinExistence type="predicted"/>
<dbReference type="PANTHER" id="PTHR41317">
    <property type="entry name" value="PD-(D_E)XK NUCLEASE FAMILY TRANSPOSASE"/>
    <property type="match status" value="1"/>
</dbReference>
<gene>
    <name evidence="1" type="ORF">IAB99_01630</name>
</gene>
<reference evidence="1" key="2">
    <citation type="journal article" date="2021" name="PeerJ">
        <title>Extensive microbial diversity within the chicken gut microbiome revealed by metagenomics and culture.</title>
        <authorList>
            <person name="Gilroy R."/>
            <person name="Ravi A."/>
            <person name="Getino M."/>
            <person name="Pursley I."/>
            <person name="Horton D.L."/>
            <person name="Alikhan N.F."/>
            <person name="Baker D."/>
            <person name="Gharbi K."/>
            <person name="Hall N."/>
            <person name="Watson M."/>
            <person name="Adriaenssens E.M."/>
            <person name="Foster-Nyarko E."/>
            <person name="Jarju S."/>
            <person name="Secka A."/>
            <person name="Antonio M."/>
            <person name="Oren A."/>
            <person name="Chaudhuri R.R."/>
            <person name="La Ragione R."/>
            <person name="Hildebrand F."/>
            <person name="Pallen M.J."/>
        </authorList>
    </citation>
    <scope>NUCLEOTIDE SEQUENCE</scope>
    <source>
        <strain evidence="1">B1-15692</strain>
    </source>
</reference>
<comment type="caution">
    <text evidence="1">The sequence shown here is derived from an EMBL/GenBank/DDBJ whole genome shotgun (WGS) entry which is preliminary data.</text>
</comment>